<evidence type="ECO:0000313" key="3">
    <source>
        <dbReference type="Proteomes" id="UP001225646"/>
    </source>
</evidence>
<organism evidence="2 3">
    <name type="scientific">Aeribacillus alveayuensis</name>
    <dbReference type="NCBI Taxonomy" id="279215"/>
    <lineage>
        <taxon>Bacteria</taxon>
        <taxon>Bacillati</taxon>
        <taxon>Bacillota</taxon>
        <taxon>Bacilli</taxon>
        <taxon>Bacillales</taxon>
        <taxon>Bacillaceae</taxon>
        <taxon>Aeribacillus</taxon>
    </lineage>
</organism>
<protein>
    <recommendedName>
        <fullName evidence="1">DUF8042 domain-containing protein</fullName>
    </recommendedName>
</protein>
<name>A0ABT9VLV4_9BACI</name>
<proteinExistence type="predicted"/>
<dbReference type="RefSeq" id="WP_419151519.1">
    <property type="nucleotide sequence ID" value="NZ_JAUSTR010000002.1"/>
</dbReference>
<dbReference type="Pfam" id="PF26154">
    <property type="entry name" value="DUF8042"/>
    <property type="match status" value="1"/>
</dbReference>
<dbReference type="Proteomes" id="UP001225646">
    <property type="component" value="Unassembled WGS sequence"/>
</dbReference>
<sequence>MWTISSEQLDFLRRFYYLLDTIEEGFSYILSSFDHIQYVERDQVMIDIIVAMKEIDSTRHLFDSLFPKDFSITEEMGMLDEMMEKLDFISFQPVHLEPFIKQELYPTYVKWKDLLQKKLKKYVTH</sequence>
<comment type="caution">
    <text evidence="2">The sequence shown here is derived from an EMBL/GenBank/DDBJ whole genome shotgun (WGS) entry which is preliminary data.</text>
</comment>
<reference evidence="2 3" key="1">
    <citation type="submission" date="2023-07" db="EMBL/GenBank/DDBJ databases">
        <title>Genomic Encyclopedia of Type Strains, Phase IV (KMG-IV): sequencing the most valuable type-strain genomes for metagenomic binning, comparative biology and taxonomic classification.</title>
        <authorList>
            <person name="Goeker M."/>
        </authorList>
    </citation>
    <scope>NUCLEOTIDE SEQUENCE [LARGE SCALE GENOMIC DNA]</scope>
    <source>
        <strain evidence="2 3">DSM 19092</strain>
    </source>
</reference>
<accession>A0ABT9VLV4</accession>
<dbReference type="InterPro" id="IPR058355">
    <property type="entry name" value="DUF8042"/>
</dbReference>
<evidence type="ECO:0000259" key="1">
    <source>
        <dbReference type="Pfam" id="PF26154"/>
    </source>
</evidence>
<gene>
    <name evidence="2" type="ORF">J2S06_001020</name>
</gene>
<feature type="domain" description="DUF8042" evidence="1">
    <location>
        <begin position="6"/>
        <end position="120"/>
    </location>
</feature>
<dbReference type="EMBL" id="JAUSTR010000002">
    <property type="protein sequence ID" value="MDQ0161946.1"/>
    <property type="molecule type" value="Genomic_DNA"/>
</dbReference>
<evidence type="ECO:0000313" key="2">
    <source>
        <dbReference type="EMBL" id="MDQ0161946.1"/>
    </source>
</evidence>
<keyword evidence="3" id="KW-1185">Reference proteome</keyword>